<accession>A0AAN8EW70</accession>
<proteinExistence type="predicted"/>
<evidence type="ECO:0000256" key="1">
    <source>
        <dbReference type="SAM" id="Phobius"/>
    </source>
</evidence>
<name>A0AAN8EW70_TRICO</name>
<dbReference type="Proteomes" id="UP001331761">
    <property type="component" value="Unassembled WGS sequence"/>
</dbReference>
<reference evidence="2 3" key="1">
    <citation type="submission" date="2019-10" db="EMBL/GenBank/DDBJ databases">
        <title>Assembly and Annotation for the nematode Trichostrongylus colubriformis.</title>
        <authorList>
            <person name="Martin J."/>
        </authorList>
    </citation>
    <scope>NUCLEOTIDE SEQUENCE [LARGE SCALE GENOMIC DNA]</scope>
    <source>
        <strain evidence="2">G859</strain>
        <tissue evidence="2">Whole worm</tissue>
    </source>
</reference>
<protein>
    <submittedName>
        <fullName evidence="2">Uncharacterized protein</fullName>
    </submittedName>
</protein>
<evidence type="ECO:0000313" key="2">
    <source>
        <dbReference type="EMBL" id="KAK5967207.1"/>
    </source>
</evidence>
<keyword evidence="1" id="KW-1133">Transmembrane helix</keyword>
<comment type="caution">
    <text evidence="2">The sequence shown here is derived from an EMBL/GenBank/DDBJ whole genome shotgun (WGS) entry which is preliminary data.</text>
</comment>
<keyword evidence="1" id="KW-0812">Transmembrane</keyword>
<evidence type="ECO:0000313" key="3">
    <source>
        <dbReference type="Proteomes" id="UP001331761"/>
    </source>
</evidence>
<gene>
    <name evidence="2" type="ORF">GCK32_000220</name>
</gene>
<feature type="transmembrane region" description="Helical" evidence="1">
    <location>
        <begin position="47"/>
        <end position="68"/>
    </location>
</feature>
<dbReference type="AlphaFoldDB" id="A0AAN8EW70"/>
<organism evidence="2 3">
    <name type="scientific">Trichostrongylus colubriformis</name>
    <name type="common">Black scour worm</name>
    <dbReference type="NCBI Taxonomy" id="6319"/>
    <lineage>
        <taxon>Eukaryota</taxon>
        <taxon>Metazoa</taxon>
        <taxon>Ecdysozoa</taxon>
        <taxon>Nematoda</taxon>
        <taxon>Chromadorea</taxon>
        <taxon>Rhabditida</taxon>
        <taxon>Rhabditina</taxon>
        <taxon>Rhabditomorpha</taxon>
        <taxon>Strongyloidea</taxon>
        <taxon>Trichostrongylidae</taxon>
        <taxon>Trichostrongylus</taxon>
    </lineage>
</organism>
<sequence>MRFSSHVTSSEVADSWVMRIDGMRAAGIARFSQSSCYVTFDCRPRAIVLHLLLFLLLLPAANSLTYFVGTSVKQVGSADVTQDQPFLSKDDKQTIVMFCRAALSNALTPDKIKDPLELRRICGTLIREFKRQRETEGEMRASF</sequence>
<keyword evidence="3" id="KW-1185">Reference proteome</keyword>
<dbReference type="EMBL" id="WIXE01022738">
    <property type="protein sequence ID" value="KAK5967207.1"/>
    <property type="molecule type" value="Genomic_DNA"/>
</dbReference>
<keyword evidence="1" id="KW-0472">Membrane</keyword>